<dbReference type="EMBL" id="KB870809">
    <property type="protein sequence ID" value="EOA24242.1"/>
    <property type="molecule type" value="Genomic_DNA"/>
</dbReference>
<dbReference type="OrthoDB" id="747893at2759"/>
<dbReference type="Proteomes" id="UP000029121">
    <property type="component" value="Unassembled WGS sequence"/>
</dbReference>
<dbReference type="PANTHER" id="PTHR33356:SF5">
    <property type="entry name" value="TIP41-LIKE PROTEIN"/>
    <property type="match status" value="1"/>
</dbReference>
<sequence length="367" mass="40171">MEPSNVTDDAEFWLPPEFLTDDDFLVEKENNGGGLDDTSPYEPRLGFGAFGSAVKPNALSLEKEGGDDDFLAGLTRQMVKSSLEDDFSGGFCADHSFPAGNNNKAWGVNRAPLCVAGTGCCCQTRRSNQNCNSRVSSWDLYCAAAEEVARMSIIDETYHSGRGLLAPPSKPSSAATATAVKNLPNNGTGYYNHHQSLPYQKLQAIQFQQLKQQQLMKHHHHRQLVHQSRGVILNNGSKNVGPVDLSSSAWSNQLPRRDVMRAVFIGDHTRKRGSTGTGVFLPRSVNHTSSRAEIRDEKPTLSTVLVPARLAQVLNLNVGEPVRTSGNLNDVSWRQRSNNGGFSSQLHGGVRAEQAVNEPRLPSEWAY</sequence>
<evidence type="ECO:0008006" key="4">
    <source>
        <dbReference type="Google" id="ProtNLM"/>
    </source>
</evidence>
<evidence type="ECO:0000313" key="2">
    <source>
        <dbReference type="EMBL" id="EOA24242.1"/>
    </source>
</evidence>
<reference evidence="3" key="1">
    <citation type="journal article" date="2013" name="Nat. Genet.">
        <title>The Capsella rubella genome and the genomic consequences of rapid mating system evolution.</title>
        <authorList>
            <person name="Slotte T."/>
            <person name="Hazzouri K.M."/>
            <person name="Agren J.A."/>
            <person name="Koenig D."/>
            <person name="Maumus F."/>
            <person name="Guo Y.L."/>
            <person name="Steige K."/>
            <person name="Platts A.E."/>
            <person name="Escobar J.S."/>
            <person name="Newman L.K."/>
            <person name="Wang W."/>
            <person name="Mandakova T."/>
            <person name="Vello E."/>
            <person name="Smith L.M."/>
            <person name="Henz S.R."/>
            <person name="Steffen J."/>
            <person name="Takuno S."/>
            <person name="Brandvain Y."/>
            <person name="Coop G."/>
            <person name="Andolfatto P."/>
            <person name="Hu T.T."/>
            <person name="Blanchette M."/>
            <person name="Clark R.M."/>
            <person name="Quesneville H."/>
            <person name="Nordborg M."/>
            <person name="Gaut B.S."/>
            <person name="Lysak M.A."/>
            <person name="Jenkins J."/>
            <person name="Grimwood J."/>
            <person name="Chapman J."/>
            <person name="Prochnik S."/>
            <person name="Shu S."/>
            <person name="Rokhsar D."/>
            <person name="Schmutz J."/>
            <person name="Weigel D."/>
            <person name="Wright S.I."/>
        </authorList>
    </citation>
    <scope>NUCLEOTIDE SEQUENCE [LARGE SCALE GENOMIC DNA]</scope>
    <source>
        <strain evidence="3">cv. Monte Gargano</strain>
    </source>
</reference>
<protein>
    <recommendedName>
        <fullName evidence="4">TIP41-like protein</fullName>
    </recommendedName>
</protein>
<feature type="region of interest" description="Disordered" evidence="1">
    <location>
        <begin position="329"/>
        <end position="350"/>
    </location>
</feature>
<dbReference type="PANTHER" id="PTHR33356">
    <property type="entry name" value="TIP41-LIKE PROTEIN"/>
    <property type="match status" value="1"/>
</dbReference>
<evidence type="ECO:0000256" key="1">
    <source>
        <dbReference type="SAM" id="MobiDB-lite"/>
    </source>
</evidence>
<gene>
    <name evidence="2" type="ORF">CARUB_v10017474mg</name>
</gene>
<dbReference type="KEGG" id="crb:17887107"/>
<evidence type="ECO:0000313" key="3">
    <source>
        <dbReference type="Proteomes" id="UP000029121"/>
    </source>
</evidence>
<name>R0FP06_9BRAS</name>
<dbReference type="AlphaFoldDB" id="R0FP06"/>
<proteinExistence type="predicted"/>
<dbReference type="STRING" id="81985.R0FP06"/>
<feature type="compositionally biased region" description="Polar residues" evidence="1">
    <location>
        <begin position="329"/>
        <end position="346"/>
    </location>
</feature>
<organism evidence="2 3">
    <name type="scientific">Capsella rubella</name>
    <dbReference type="NCBI Taxonomy" id="81985"/>
    <lineage>
        <taxon>Eukaryota</taxon>
        <taxon>Viridiplantae</taxon>
        <taxon>Streptophyta</taxon>
        <taxon>Embryophyta</taxon>
        <taxon>Tracheophyta</taxon>
        <taxon>Spermatophyta</taxon>
        <taxon>Magnoliopsida</taxon>
        <taxon>eudicotyledons</taxon>
        <taxon>Gunneridae</taxon>
        <taxon>Pentapetalae</taxon>
        <taxon>rosids</taxon>
        <taxon>malvids</taxon>
        <taxon>Brassicales</taxon>
        <taxon>Brassicaceae</taxon>
        <taxon>Camelineae</taxon>
        <taxon>Capsella</taxon>
    </lineage>
</organism>
<accession>R0FP06</accession>
<dbReference type="eggNOG" id="ENOG502QW8M">
    <property type="taxonomic scope" value="Eukaryota"/>
</dbReference>
<keyword evidence="3" id="KW-1185">Reference proteome</keyword>